<evidence type="ECO:0000256" key="2">
    <source>
        <dbReference type="ARBA" id="ARBA00023242"/>
    </source>
</evidence>
<dbReference type="GO" id="GO:0003682">
    <property type="term" value="F:chromatin binding"/>
    <property type="evidence" value="ECO:0007669"/>
    <property type="project" value="InterPro"/>
</dbReference>
<name>A0AAN7KT14_TRANT</name>
<evidence type="ECO:0000313" key="4">
    <source>
        <dbReference type="Proteomes" id="UP001346149"/>
    </source>
</evidence>
<dbReference type="SUPFAM" id="SSF46689">
    <property type="entry name" value="Homeodomain-like"/>
    <property type="match status" value="1"/>
</dbReference>
<proteinExistence type="predicted"/>
<dbReference type="PANTHER" id="PTHR21677">
    <property type="entry name" value="CRAMPED PROTEIN"/>
    <property type="match status" value="1"/>
</dbReference>
<dbReference type="Gene3D" id="1.20.58.1880">
    <property type="match status" value="1"/>
</dbReference>
<evidence type="ECO:0000313" key="3">
    <source>
        <dbReference type="EMBL" id="KAK4772044.1"/>
    </source>
</evidence>
<dbReference type="GO" id="GO:0007389">
    <property type="term" value="P:pattern specification process"/>
    <property type="evidence" value="ECO:0007669"/>
    <property type="project" value="TreeGrafter"/>
</dbReference>
<dbReference type="AlphaFoldDB" id="A0AAN7KT14"/>
<gene>
    <name evidence="3" type="ORF">SAY86_013819</name>
</gene>
<evidence type="ECO:0008006" key="5">
    <source>
        <dbReference type="Google" id="ProtNLM"/>
    </source>
</evidence>
<protein>
    <recommendedName>
        <fullName evidence="5">SANT domain-containing protein</fullName>
    </recommendedName>
</protein>
<keyword evidence="4" id="KW-1185">Reference proteome</keyword>
<reference evidence="3 4" key="1">
    <citation type="journal article" date="2023" name="Hortic Res">
        <title>Pangenome of water caltrop reveals structural variations and asymmetric subgenome divergence after allopolyploidization.</title>
        <authorList>
            <person name="Zhang X."/>
            <person name="Chen Y."/>
            <person name="Wang L."/>
            <person name="Yuan Y."/>
            <person name="Fang M."/>
            <person name="Shi L."/>
            <person name="Lu R."/>
            <person name="Comes H.P."/>
            <person name="Ma Y."/>
            <person name="Chen Y."/>
            <person name="Huang G."/>
            <person name="Zhou Y."/>
            <person name="Zheng Z."/>
            <person name="Qiu Y."/>
        </authorList>
    </citation>
    <scope>NUCLEOTIDE SEQUENCE [LARGE SCALE GENOMIC DNA]</scope>
    <source>
        <strain evidence="3">F231</strain>
    </source>
</reference>
<keyword evidence="2" id="KW-0539">Nucleus</keyword>
<dbReference type="GO" id="GO:0005634">
    <property type="term" value="C:nucleus"/>
    <property type="evidence" value="ECO:0007669"/>
    <property type="project" value="TreeGrafter"/>
</dbReference>
<keyword evidence="1" id="KW-0238">DNA-binding</keyword>
<organism evidence="3 4">
    <name type="scientific">Trapa natans</name>
    <name type="common">Water chestnut</name>
    <dbReference type="NCBI Taxonomy" id="22666"/>
    <lineage>
        <taxon>Eukaryota</taxon>
        <taxon>Viridiplantae</taxon>
        <taxon>Streptophyta</taxon>
        <taxon>Embryophyta</taxon>
        <taxon>Tracheophyta</taxon>
        <taxon>Spermatophyta</taxon>
        <taxon>Magnoliopsida</taxon>
        <taxon>eudicotyledons</taxon>
        <taxon>Gunneridae</taxon>
        <taxon>Pentapetalae</taxon>
        <taxon>rosids</taxon>
        <taxon>malvids</taxon>
        <taxon>Myrtales</taxon>
        <taxon>Lythraceae</taxon>
        <taxon>Trapa</taxon>
    </lineage>
</organism>
<evidence type="ECO:0000256" key="1">
    <source>
        <dbReference type="ARBA" id="ARBA00023125"/>
    </source>
</evidence>
<comment type="caution">
    <text evidence="3">The sequence shown here is derived from an EMBL/GenBank/DDBJ whole genome shotgun (WGS) entry which is preliminary data.</text>
</comment>
<accession>A0AAN7KT14</accession>
<dbReference type="PANTHER" id="PTHR21677:SF1">
    <property type="entry name" value="PROTEIN CRAMPED-LIKE"/>
    <property type="match status" value="1"/>
</dbReference>
<dbReference type="GO" id="GO:0003677">
    <property type="term" value="F:DNA binding"/>
    <property type="evidence" value="ECO:0007669"/>
    <property type="project" value="UniProtKB-KW"/>
</dbReference>
<dbReference type="InterPro" id="IPR055315">
    <property type="entry name" value="Cramped-like"/>
</dbReference>
<dbReference type="EMBL" id="JAXQNO010000020">
    <property type="protein sequence ID" value="KAK4772044.1"/>
    <property type="molecule type" value="Genomic_DNA"/>
</dbReference>
<sequence length="100" mass="11629">MQIEQQDPSLSEAHLQFEGTLTSDENAIAPAFTSDHTMLPQPDKRPTRQWAAWTREEEESFFSALRQVGKNFEKITCRIKSKKTRIKLFARSSHTCDFRL</sequence>
<dbReference type="Proteomes" id="UP001346149">
    <property type="component" value="Unassembled WGS sequence"/>
</dbReference>
<dbReference type="InterPro" id="IPR009057">
    <property type="entry name" value="Homeodomain-like_sf"/>
</dbReference>